<sequence>MTVRVPYRCGKPRQARPVPRGVARQFLHQGTATGTLIRLLGPREALFLEVC</sequence>
<dbReference type="InParanoid" id="A0A2J6TGH5"/>
<dbReference type="AlphaFoldDB" id="A0A2J6TGH5"/>
<reference evidence="1 2" key="1">
    <citation type="submission" date="2016-04" db="EMBL/GenBank/DDBJ databases">
        <title>A degradative enzymes factory behind the ericoid mycorrhizal symbiosis.</title>
        <authorList>
            <consortium name="DOE Joint Genome Institute"/>
            <person name="Martino E."/>
            <person name="Morin E."/>
            <person name="Grelet G."/>
            <person name="Kuo A."/>
            <person name="Kohler A."/>
            <person name="Daghino S."/>
            <person name="Barry K."/>
            <person name="Choi C."/>
            <person name="Cichocki N."/>
            <person name="Clum A."/>
            <person name="Copeland A."/>
            <person name="Hainaut M."/>
            <person name="Haridas S."/>
            <person name="Labutti K."/>
            <person name="Lindquist E."/>
            <person name="Lipzen A."/>
            <person name="Khouja H.-R."/>
            <person name="Murat C."/>
            <person name="Ohm R."/>
            <person name="Olson A."/>
            <person name="Spatafora J."/>
            <person name="Veneault-Fourrey C."/>
            <person name="Henrissat B."/>
            <person name="Grigoriev I."/>
            <person name="Martin F."/>
            <person name="Perotto S."/>
        </authorList>
    </citation>
    <scope>NUCLEOTIDE SEQUENCE [LARGE SCALE GENOMIC DNA]</scope>
    <source>
        <strain evidence="1 2">E</strain>
    </source>
</reference>
<keyword evidence="2" id="KW-1185">Reference proteome</keyword>
<organism evidence="1 2">
    <name type="scientific">Hyaloscypha bicolor E</name>
    <dbReference type="NCBI Taxonomy" id="1095630"/>
    <lineage>
        <taxon>Eukaryota</taxon>
        <taxon>Fungi</taxon>
        <taxon>Dikarya</taxon>
        <taxon>Ascomycota</taxon>
        <taxon>Pezizomycotina</taxon>
        <taxon>Leotiomycetes</taxon>
        <taxon>Helotiales</taxon>
        <taxon>Hyaloscyphaceae</taxon>
        <taxon>Hyaloscypha</taxon>
        <taxon>Hyaloscypha bicolor</taxon>
    </lineage>
</organism>
<dbReference type="RefSeq" id="XP_024739029.1">
    <property type="nucleotide sequence ID" value="XM_024879919.1"/>
</dbReference>
<proteinExistence type="predicted"/>
<dbReference type="GeneID" id="36587996"/>
<evidence type="ECO:0000313" key="2">
    <source>
        <dbReference type="Proteomes" id="UP000235371"/>
    </source>
</evidence>
<accession>A0A2J6TGH5</accession>
<evidence type="ECO:0000313" key="1">
    <source>
        <dbReference type="EMBL" id="PMD62125.1"/>
    </source>
</evidence>
<dbReference type="EMBL" id="KZ613785">
    <property type="protein sequence ID" value="PMD62125.1"/>
    <property type="molecule type" value="Genomic_DNA"/>
</dbReference>
<protein>
    <submittedName>
        <fullName evidence="1">Uncharacterized protein</fullName>
    </submittedName>
</protein>
<dbReference type="Proteomes" id="UP000235371">
    <property type="component" value="Unassembled WGS sequence"/>
</dbReference>
<gene>
    <name evidence="1" type="ORF">K444DRAFT_611322</name>
</gene>
<name>A0A2J6TGH5_9HELO</name>